<evidence type="ECO:0000313" key="4">
    <source>
        <dbReference type="Proteomes" id="UP001420932"/>
    </source>
</evidence>
<proteinExistence type="predicted"/>
<feature type="region of interest" description="Disordered" evidence="1">
    <location>
        <begin position="41"/>
        <end position="123"/>
    </location>
</feature>
<feature type="compositionally biased region" description="Basic residues" evidence="1">
    <location>
        <begin position="65"/>
        <end position="75"/>
    </location>
</feature>
<keyword evidence="2" id="KW-1133">Transmembrane helix</keyword>
<reference evidence="3 4" key="1">
    <citation type="submission" date="2024-01" db="EMBL/GenBank/DDBJ databases">
        <title>Genome assemblies of Stephania.</title>
        <authorList>
            <person name="Yang L."/>
        </authorList>
    </citation>
    <scope>NUCLEOTIDE SEQUENCE [LARGE SCALE GENOMIC DNA]</scope>
    <source>
        <strain evidence="3">YNDBR</strain>
        <tissue evidence="3">Leaf</tissue>
    </source>
</reference>
<evidence type="ECO:0000256" key="2">
    <source>
        <dbReference type="SAM" id="Phobius"/>
    </source>
</evidence>
<comment type="caution">
    <text evidence="3">The sequence shown here is derived from an EMBL/GenBank/DDBJ whole genome shotgun (WGS) entry which is preliminary data.</text>
</comment>
<accession>A0AAP0LEN6</accession>
<sequence>MQNNAMYQRQRGAINGIAMAGMSLFTGFGLAVGGLLGEIEKRRKRDDGEGEAGGGSRCSDELARRPTHRGARRRRLVDMWMDRMDREPAKGNGSGEPATQTNSQASSLGGGWRGQSNSTASAVAATVGSAVIAADQQGGR</sequence>
<feature type="transmembrane region" description="Helical" evidence="2">
    <location>
        <begin position="12"/>
        <end position="36"/>
    </location>
</feature>
<protein>
    <submittedName>
        <fullName evidence="3">Uncharacterized protein</fullName>
    </submittedName>
</protein>
<dbReference type="EMBL" id="JBBNAF010000001">
    <property type="protein sequence ID" value="KAK9169203.1"/>
    <property type="molecule type" value="Genomic_DNA"/>
</dbReference>
<gene>
    <name evidence="3" type="ORF">Syun_001343</name>
</gene>
<organism evidence="3 4">
    <name type="scientific">Stephania yunnanensis</name>
    <dbReference type="NCBI Taxonomy" id="152371"/>
    <lineage>
        <taxon>Eukaryota</taxon>
        <taxon>Viridiplantae</taxon>
        <taxon>Streptophyta</taxon>
        <taxon>Embryophyta</taxon>
        <taxon>Tracheophyta</taxon>
        <taxon>Spermatophyta</taxon>
        <taxon>Magnoliopsida</taxon>
        <taxon>Ranunculales</taxon>
        <taxon>Menispermaceae</taxon>
        <taxon>Menispermoideae</taxon>
        <taxon>Cissampelideae</taxon>
        <taxon>Stephania</taxon>
    </lineage>
</organism>
<evidence type="ECO:0000313" key="3">
    <source>
        <dbReference type="EMBL" id="KAK9169203.1"/>
    </source>
</evidence>
<feature type="compositionally biased region" description="Polar residues" evidence="1">
    <location>
        <begin position="97"/>
        <end position="107"/>
    </location>
</feature>
<dbReference type="Proteomes" id="UP001420932">
    <property type="component" value="Unassembled WGS sequence"/>
</dbReference>
<evidence type="ECO:0000256" key="1">
    <source>
        <dbReference type="SAM" id="MobiDB-lite"/>
    </source>
</evidence>
<keyword evidence="2" id="KW-0812">Transmembrane</keyword>
<name>A0AAP0LEN6_9MAGN</name>
<feature type="compositionally biased region" description="Basic and acidic residues" evidence="1">
    <location>
        <begin position="76"/>
        <end position="89"/>
    </location>
</feature>
<keyword evidence="4" id="KW-1185">Reference proteome</keyword>
<dbReference type="AlphaFoldDB" id="A0AAP0LEN6"/>
<keyword evidence="2" id="KW-0472">Membrane</keyword>